<accession>A0A1A6GJQ2</accession>
<dbReference type="AlphaFoldDB" id="A0A1A6GJQ2"/>
<name>A0A1A6GJQ2_NEOLE</name>
<evidence type="ECO:0000313" key="2">
    <source>
        <dbReference type="EMBL" id="OBS66436.1"/>
    </source>
</evidence>
<reference evidence="2 3" key="1">
    <citation type="submission" date="2016-06" db="EMBL/GenBank/DDBJ databases">
        <title>The Draft Genome Sequence and Annotation of the Desert Woodrat Neotoma lepida.</title>
        <authorList>
            <person name="Campbell M."/>
            <person name="Oakeson K.F."/>
            <person name="Yandell M."/>
            <person name="Halpert J.R."/>
            <person name="Dearing D."/>
        </authorList>
    </citation>
    <scope>NUCLEOTIDE SEQUENCE [LARGE SCALE GENOMIC DNA]</scope>
    <source>
        <strain evidence="2">417</strain>
        <tissue evidence="2">Liver</tissue>
    </source>
</reference>
<sequence>MKLVMQTRPASAKSLATSAIRRMFSSRSPAENPRRNGRRTAQIRCGENCSLWKPSPYLTYQTKPPPRPSVKRAKRERIMLEG</sequence>
<feature type="region of interest" description="Disordered" evidence="1">
    <location>
        <begin position="57"/>
        <end position="82"/>
    </location>
</feature>
<organism evidence="2 3">
    <name type="scientific">Neotoma lepida</name>
    <name type="common">Desert woodrat</name>
    <dbReference type="NCBI Taxonomy" id="56216"/>
    <lineage>
        <taxon>Eukaryota</taxon>
        <taxon>Metazoa</taxon>
        <taxon>Chordata</taxon>
        <taxon>Craniata</taxon>
        <taxon>Vertebrata</taxon>
        <taxon>Euteleostomi</taxon>
        <taxon>Mammalia</taxon>
        <taxon>Eutheria</taxon>
        <taxon>Euarchontoglires</taxon>
        <taxon>Glires</taxon>
        <taxon>Rodentia</taxon>
        <taxon>Myomorpha</taxon>
        <taxon>Muroidea</taxon>
        <taxon>Cricetidae</taxon>
        <taxon>Neotominae</taxon>
        <taxon>Neotoma</taxon>
    </lineage>
</organism>
<gene>
    <name evidence="2" type="ORF">A6R68_05020</name>
</gene>
<dbReference type="EMBL" id="LZPO01087250">
    <property type="protein sequence ID" value="OBS66436.1"/>
    <property type="molecule type" value="Genomic_DNA"/>
</dbReference>
<dbReference type="Proteomes" id="UP000092124">
    <property type="component" value="Unassembled WGS sequence"/>
</dbReference>
<protein>
    <submittedName>
        <fullName evidence="2">Uncharacterized protein</fullName>
    </submittedName>
</protein>
<evidence type="ECO:0000256" key="1">
    <source>
        <dbReference type="SAM" id="MobiDB-lite"/>
    </source>
</evidence>
<proteinExistence type="predicted"/>
<evidence type="ECO:0000313" key="3">
    <source>
        <dbReference type="Proteomes" id="UP000092124"/>
    </source>
</evidence>
<keyword evidence="3" id="KW-1185">Reference proteome</keyword>
<comment type="caution">
    <text evidence="2">The sequence shown here is derived from an EMBL/GenBank/DDBJ whole genome shotgun (WGS) entry which is preliminary data.</text>
</comment>